<evidence type="ECO:0000256" key="4">
    <source>
        <dbReference type="ARBA" id="ARBA00023186"/>
    </source>
</evidence>
<dbReference type="PANTHER" id="PTHR14667">
    <property type="entry name" value="BARDET-BIEDL SYNDROME 10 PROTEIN"/>
    <property type="match status" value="1"/>
</dbReference>
<dbReference type="InterPro" id="IPR002423">
    <property type="entry name" value="Cpn60/GroEL/TCP-1"/>
</dbReference>
<dbReference type="InterPro" id="IPR027413">
    <property type="entry name" value="GROEL-like_equatorial_sf"/>
</dbReference>
<name>A0A8D2J9G1_VARKO</name>
<comment type="similarity">
    <text evidence="1 5">Belongs to the TCP-1 chaperonin family.</text>
</comment>
<dbReference type="Proteomes" id="UP000694545">
    <property type="component" value="Unplaced"/>
</dbReference>
<dbReference type="SUPFAM" id="SSF52029">
    <property type="entry name" value="GroEL apical domain-like"/>
    <property type="match status" value="1"/>
</dbReference>
<keyword evidence="4 5" id="KW-0143">Chaperone</keyword>
<evidence type="ECO:0000256" key="2">
    <source>
        <dbReference type="ARBA" id="ARBA00022741"/>
    </source>
</evidence>
<dbReference type="InterPro" id="IPR042619">
    <property type="entry name" value="BBS10"/>
</dbReference>
<organism evidence="6 7">
    <name type="scientific">Varanus komodoensis</name>
    <name type="common">Komodo dragon</name>
    <dbReference type="NCBI Taxonomy" id="61221"/>
    <lineage>
        <taxon>Eukaryota</taxon>
        <taxon>Metazoa</taxon>
        <taxon>Chordata</taxon>
        <taxon>Craniata</taxon>
        <taxon>Vertebrata</taxon>
        <taxon>Euteleostomi</taxon>
        <taxon>Lepidosauria</taxon>
        <taxon>Squamata</taxon>
        <taxon>Bifurcata</taxon>
        <taxon>Unidentata</taxon>
        <taxon>Episquamata</taxon>
        <taxon>Toxicofera</taxon>
        <taxon>Anguimorpha</taxon>
        <taxon>Paleoanguimorpha</taxon>
        <taxon>Varanoidea</taxon>
        <taxon>Varanidae</taxon>
        <taxon>Varanus</taxon>
    </lineage>
</organism>
<keyword evidence="2 5" id="KW-0547">Nucleotide-binding</keyword>
<dbReference type="Gene3D" id="3.30.260.10">
    <property type="entry name" value="TCP-1-like chaperonin intermediate domain"/>
    <property type="match status" value="1"/>
</dbReference>
<dbReference type="GO" id="GO:0051131">
    <property type="term" value="P:chaperone-mediated protein complex assembly"/>
    <property type="evidence" value="ECO:0007669"/>
    <property type="project" value="InterPro"/>
</dbReference>
<reference evidence="6" key="1">
    <citation type="submission" date="2025-08" db="UniProtKB">
        <authorList>
            <consortium name="Ensembl"/>
        </authorList>
    </citation>
    <scope>IDENTIFICATION</scope>
</reference>
<sequence>RGSKTAAGPSVVAAALAGVVRGSLGPEGGQVLLTRPTGEVVLSRDGRRVLEALNVSSPTARTMIACISTHCSFTGDGAKTFIILLSNLLQELEKLCRGDGAFFCENIRGREKYKEKCYRLKQVSQLLMMIQTDILDPIMIQDLQRHFLSVFSVFDAEINRSAMCSVLEAYFCGKVGNNRQTFLSQLTYDFYLKVTADKNRNEVLSLLDECFAELHATVTGLPVSSSRILDGLILQRDFTVYCPADGNIKVLIITEPIHASVSNLGVEVAIMSERQHEASEIWNTKRTEALIQHMQNNNIKVLLSSVKQQEIVHYYAKNSGISIVECLSPEEISLICRITKISPFRPSVGNIYREITETAVAVFCQPLQLGTRRFVHIGFAKTCALQLHSVIFCGPVVAVVEQHACAFHGAFKMLKQMFITIHLTEHCKSKTGNQSLSKAVNSGSVVQQCCVEEHTNCNDVQAGTKPLSPFPIKTQKLPVPSTLESSLTQSQKCNYQTEMLNGSENELLEDNQLISTTVEKSTSSRNVPVQLPAYKNSSSIPICETLFNYEENNKSNVQRNSNSYIRAGSVVPVGGIFEILLHYYLSYYAKQCQYPNMSILCTLIADVLLNVPKLLCRTQKRNAFPQLCFKVTSTLKNDQQLWLNQRLESVSCKYQLVVSVLHCAARLLSVDMIIGIKRLPQKAEESDSDIDL</sequence>
<dbReference type="Pfam" id="PF00118">
    <property type="entry name" value="Cpn60_TCP1"/>
    <property type="match status" value="1"/>
</dbReference>
<dbReference type="Gene3D" id="3.50.7.10">
    <property type="entry name" value="GroEL"/>
    <property type="match status" value="1"/>
</dbReference>
<dbReference type="PANTHER" id="PTHR14667:SF2">
    <property type="entry name" value="BARDET-BIEDL SYNDROME 10 PROTEIN"/>
    <property type="match status" value="1"/>
</dbReference>
<evidence type="ECO:0000256" key="1">
    <source>
        <dbReference type="ARBA" id="ARBA00008020"/>
    </source>
</evidence>
<dbReference type="Gene3D" id="1.10.560.10">
    <property type="entry name" value="GroEL-like equatorial domain"/>
    <property type="match status" value="1"/>
</dbReference>
<dbReference type="AlphaFoldDB" id="A0A8D2J9G1"/>
<proteinExistence type="inferred from homology"/>
<dbReference type="InterPro" id="IPR017998">
    <property type="entry name" value="Chaperone_TCP-1"/>
</dbReference>
<dbReference type="GO" id="GO:0140662">
    <property type="term" value="F:ATP-dependent protein folding chaperone"/>
    <property type="evidence" value="ECO:0007669"/>
    <property type="project" value="InterPro"/>
</dbReference>
<dbReference type="GO" id="GO:0005524">
    <property type="term" value="F:ATP binding"/>
    <property type="evidence" value="ECO:0007669"/>
    <property type="project" value="UniProtKB-KW"/>
</dbReference>
<dbReference type="InterPro" id="IPR027410">
    <property type="entry name" value="TCP-1-like_intermed_sf"/>
</dbReference>
<dbReference type="InterPro" id="IPR027409">
    <property type="entry name" value="GroEL-like_apical_dom_sf"/>
</dbReference>
<dbReference type="Ensembl" id="ENSVKKT00000005714.1">
    <property type="protein sequence ID" value="ENSVKKP00000005559.1"/>
    <property type="gene ID" value="ENSVKKG00000004068.1"/>
</dbReference>
<keyword evidence="7" id="KW-1185">Reference proteome</keyword>
<protein>
    <submittedName>
        <fullName evidence="6">Bardet-Biedl syndrome 10</fullName>
    </submittedName>
</protein>
<dbReference type="PRINTS" id="PR00304">
    <property type="entry name" value="TCOMPLEXTCP1"/>
</dbReference>
<keyword evidence="3 5" id="KW-0067">ATP-binding</keyword>
<evidence type="ECO:0000313" key="6">
    <source>
        <dbReference type="Ensembl" id="ENSVKKP00000005559.1"/>
    </source>
</evidence>
<evidence type="ECO:0000313" key="7">
    <source>
        <dbReference type="Proteomes" id="UP000694545"/>
    </source>
</evidence>
<reference evidence="6" key="2">
    <citation type="submission" date="2025-09" db="UniProtKB">
        <authorList>
            <consortium name="Ensembl"/>
        </authorList>
    </citation>
    <scope>IDENTIFICATION</scope>
</reference>
<accession>A0A8D2J9G1</accession>
<evidence type="ECO:0000256" key="3">
    <source>
        <dbReference type="ARBA" id="ARBA00022840"/>
    </source>
</evidence>
<evidence type="ECO:0000256" key="5">
    <source>
        <dbReference type="RuleBase" id="RU004187"/>
    </source>
</evidence>
<dbReference type="SUPFAM" id="SSF48592">
    <property type="entry name" value="GroEL equatorial domain-like"/>
    <property type="match status" value="1"/>
</dbReference>